<dbReference type="Proteomes" id="UP000823399">
    <property type="component" value="Unassembled WGS sequence"/>
</dbReference>
<dbReference type="GeneID" id="64696322"/>
<feature type="signal peptide" evidence="2">
    <location>
        <begin position="1"/>
        <end position="20"/>
    </location>
</feature>
<keyword evidence="4" id="KW-1185">Reference proteome</keyword>
<reference evidence="3" key="1">
    <citation type="journal article" date="2020" name="New Phytol.">
        <title>Comparative genomics reveals dynamic genome evolution in host specialist ectomycorrhizal fungi.</title>
        <authorList>
            <person name="Lofgren L.A."/>
            <person name="Nguyen N.H."/>
            <person name="Vilgalys R."/>
            <person name="Ruytinx J."/>
            <person name="Liao H.L."/>
            <person name="Branco S."/>
            <person name="Kuo A."/>
            <person name="LaButti K."/>
            <person name="Lipzen A."/>
            <person name="Andreopoulos W."/>
            <person name="Pangilinan J."/>
            <person name="Riley R."/>
            <person name="Hundley H."/>
            <person name="Na H."/>
            <person name="Barry K."/>
            <person name="Grigoriev I.V."/>
            <person name="Stajich J.E."/>
            <person name="Kennedy P.G."/>
        </authorList>
    </citation>
    <scope>NUCLEOTIDE SEQUENCE</scope>
    <source>
        <strain evidence="3">FC423</strain>
    </source>
</reference>
<dbReference type="AlphaFoldDB" id="A0A9P7F0I0"/>
<dbReference type="OrthoDB" id="2679354at2759"/>
<dbReference type="EMBL" id="JABBWM010000062">
    <property type="protein sequence ID" value="KAG2098260.1"/>
    <property type="molecule type" value="Genomic_DNA"/>
</dbReference>
<name>A0A9P7F0I0_9AGAM</name>
<comment type="caution">
    <text evidence="3">The sequence shown here is derived from an EMBL/GenBank/DDBJ whole genome shotgun (WGS) entry which is preliminary data.</text>
</comment>
<keyword evidence="2" id="KW-0732">Signal</keyword>
<evidence type="ECO:0000256" key="2">
    <source>
        <dbReference type="SAM" id="SignalP"/>
    </source>
</evidence>
<protein>
    <submittedName>
        <fullName evidence="3">Uncharacterized protein</fullName>
    </submittedName>
</protein>
<feature type="compositionally biased region" description="Pro residues" evidence="1">
    <location>
        <begin position="113"/>
        <end position="125"/>
    </location>
</feature>
<gene>
    <name evidence="3" type="ORF">F5147DRAFT_656144</name>
</gene>
<feature type="region of interest" description="Disordered" evidence="1">
    <location>
        <begin position="58"/>
        <end position="134"/>
    </location>
</feature>
<organism evidence="3 4">
    <name type="scientific">Suillus discolor</name>
    <dbReference type="NCBI Taxonomy" id="1912936"/>
    <lineage>
        <taxon>Eukaryota</taxon>
        <taxon>Fungi</taxon>
        <taxon>Dikarya</taxon>
        <taxon>Basidiomycota</taxon>
        <taxon>Agaricomycotina</taxon>
        <taxon>Agaricomycetes</taxon>
        <taxon>Agaricomycetidae</taxon>
        <taxon>Boletales</taxon>
        <taxon>Suillineae</taxon>
        <taxon>Suillaceae</taxon>
        <taxon>Suillus</taxon>
    </lineage>
</organism>
<sequence>MKLTLSFVCVAIALLQMTAASPVVKDVEKRAQKAFPYLVAEDPSDAEVPPNKAFTNVAAEKSRDVADPPAKSFSYIVAEEAREVEPPNNGPLKEGPSNEAPPNNGPLKEGPPNEAPPTKGSPPPTQQGSLKKAL</sequence>
<evidence type="ECO:0000313" key="4">
    <source>
        <dbReference type="Proteomes" id="UP000823399"/>
    </source>
</evidence>
<evidence type="ECO:0000256" key="1">
    <source>
        <dbReference type="SAM" id="MobiDB-lite"/>
    </source>
</evidence>
<proteinExistence type="predicted"/>
<evidence type="ECO:0000313" key="3">
    <source>
        <dbReference type="EMBL" id="KAG2098260.1"/>
    </source>
</evidence>
<feature type="chain" id="PRO_5040173456" evidence="2">
    <location>
        <begin position="21"/>
        <end position="134"/>
    </location>
</feature>
<dbReference type="RefSeq" id="XP_041288814.1">
    <property type="nucleotide sequence ID" value="XM_041434063.1"/>
</dbReference>
<accession>A0A9P7F0I0</accession>